<dbReference type="SUPFAM" id="SSF52540">
    <property type="entry name" value="P-loop containing nucleoside triphosphate hydrolases"/>
    <property type="match status" value="1"/>
</dbReference>
<dbReference type="AlphaFoldDB" id="A0A3N1MAT7"/>
<keyword evidence="3" id="KW-0547">Nucleotide-binding</keyword>
<dbReference type="PROSITE" id="PS50893">
    <property type="entry name" value="ABC_TRANSPORTER_2"/>
    <property type="match status" value="1"/>
</dbReference>
<name>A0A3N1MAT7_9PROT</name>
<gene>
    <name evidence="7" type="ORF">EDC65_1605</name>
</gene>
<evidence type="ECO:0000256" key="3">
    <source>
        <dbReference type="ARBA" id="ARBA00022741"/>
    </source>
</evidence>
<dbReference type="InterPro" id="IPR015854">
    <property type="entry name" value="ABC_transpr_LolD-like"/>
</dbReference>
<dbReference type="InterPro" id="IPR017911">
    <property type="entry name" value="MacB-like_ATP-bd"/>
</dbReference>
<keyword evidence="2" id="KW-0997">Cell inner membrane</keyword>
<dbReference type="SMART" id="SM00382">
    <property type="entry name" value="AAA"/>
    <property type="match status" value="1"/>
</dbReference>
<evidence type="ECO:0000256" key="1">
    <source>
        <dbReference type="ARBA" id="ARBA00022448"/>
    </source>
</evidence>
<dbReference type="GO" id="GO:0005886">
    <property type="term" value="C:plasma membrane"/>
    <property type="evidence" value="ECO:0007669"/>
    <property type="project" value="TreeGrafter"/>
</dbReference>
<dbReference type="GO" id="GO:0016887">
    <property type="term" value="F:ATP hydrolysis activity"/>
    <property type="evidence" value="ECO:0007669"/>
    <property type="project" value="InterPro"/>
</dbReference>
<evidence type="ECO:0000313" key="8">
    <source>
        <dbReference type="Proteomes" id="UP000278222"/>
    </source>
</evidence>
<sequence length="243" mass="26120">MLELADVHKSYRVGPVEIPIVKGVTLTLKEREIVSIMGSSGSGKTTLMNMIGLLDRPTSGQVLIDGLDVGTVAADGLADIRNRTVGFVFQQFFLLPRLSARENVELPLTYRAVPDAERRRRAMTALERVGMGKRSGHRPQALSGGERQRVAIARAIVGEPRLLLADEPTGALDTKTGAEVMELFRALNRENGMALVIVTHDPHVAAQCPRRVVMSDGLLVNDSGVFDHALEPSSASPASAGHA</sequence>
<keyword evidence="2" id="KW-1003">Cell membrane</keyword>
<evidence type="ECO:0000256" key="2">
    <source>
        <dbReference type="ARBA" id="ARBA00022519"/>
    </source>
</evidence>
<dbReference type="Proteomes" id="UP000278222">
    <property type="component" value="Unassembled WGS sequence"/>
</dbReference>
<comment type="similarity">
    <text evidence="5">Belongs to the ABC transporter superfamily. Macrolide exporter (TC 3.A.1.122) family.</text>
</comment>
<proteinExistence type="inferred from homology"/>
<comment type="caution">
    <text evidence="7">The sequence shown here is derived from an EMBL/GenBank/DDBJ whole genome shotgun (WGS) entry which is preliminary data.</text>
</comment>
<dbReference type="Pfam" id="PF00005">
    <property type="entry name" value="ABC_tran"/>
    <property type="match status" value="1"/>
</dbReference>
<dbReference type="PANTHER" id="PTHR24220">
    <property type="entry name" value="IMPORT ATP-BINDING PROTEIN"/>
    <property type="match status" value="1"/>
</dbReference>
<dbReference type="OrthoDB" id="9802264at2"/>
<dbReference type="Gene3D" id="3.40.50.300">
    <property type="entry name" value="P-loop containing nucleotide triphosphate hydrolases"/>
    <property type="match status" value="1"/>
</dbReference>
<protein>
    <submittedName>
        <fullName evidence="7">Putative ABC transport system ATP-binding protein</fullName>
    </submittedName>
</protein>
<evidence type="ECO:0000256" key="5">
    <source>
        <dbReference type="ARBA" id="ARBA00038388"/>
    </source>
</evidence>
<dbReference type="CDD" id="cd03255">
    <property type="entry name" value="ABC_MJ0796_LolCDE_FtsE"/>
    <property type="match status" value="1"/>
</dbReference>
<dbReference type="InterPro" id="IPR003593">
    <property type="entry name" value="AAA+_ATPase"/>
</dbReference>
<reference evidence="7 8" key="1">
    <citation type="submission" date="2018-11" db="EMBL/GenBank/DDBJ databases">
        <title>Genomic Encyclopedia of Type Strains, Phase IV (KMG-IV): sequencing the most valuable type-strain genomes for metagenomic binning, comparative biology and taxonomic classification.</title>
        <authorList>
            <person name="Goeker M."/>
        </authorList>
    </citation>
    <scope>NUCLEOTIDE SEQUENCE [LARGE SCALE GENOMIC DNA]</scope>
    <source>
        <strain evidence="7 8">DSM 5900</strain>
    </source>
</reference>
<evidence type="ECO:0000256" key="4">
    <source>
        <dbReference type="ARBA" id="ARBA00022840"/>
    </source>
</evidence>
<keyword evidence="1" id="KW-0813">Transport</keyword>
<dbReference type="GO" id="GO:0098796">
    <property type="term" value="C:membrane protein complex"/>
    <property type="evidence" value="ECO:0007669"/>
    <property type="project" value="UniProtKB-ARBA"/>
</dbReference>
<feature type="domain" description="ABC transporter" evidence="6">
    <location>
        <begin position="2"/>
        <end position="242"/>
    </location>
</feature>
<keyword evidence="4 7" id="KW-0067">ATP-binding</keyword>
<dbReference type="InterPro" id="IPR003439">
    <property type="entry name" value="ABC_transporter-like_ATP-bd"/>
</dbReference>
<dbReference type="InterPro" id="IPR027417">
    <property type="entry name" value="P-loop_NTPase"/>
</dbReference>
<accession>A0A3N1MAT7</accession>
<evidence type="ECO:0000313" key="7">
    <source>
        <dbReference type="EMBL" id="ROP99816.1"/>
    </source>
</evidence>
<dbReference type="PROSITE" id="PS00211">
    <property type="entry name" value="ABC_TRANSPORTER_1"/>
    <property type="match status" value="1"/>
</dbReference>
<dbReference type="FunFam" id="3.40.50.300:FF:000032">
    <property type="entry name" value="Export ABC transporter ATP-binding protein"/>
    <property type="match status" value="1"/>
</dbReference>
<evidence type="ECO:0000259" key="6">
    <source>
        <dbReference type="PROSITE" id="PS50893"/>
    </source>
</evidence>
<dbReference type="EMBL" id="RJKX01000013">
    <property type="protein sequence ID" value="ROP99816.1"/>
    <property type="molecule type" value="Genomic_DNA"/>
</dbReference>
<dbReference type="GO" id="GO:0022857">
    <property type="term" value="F:transmembrane transporter activity"/>
    <property type="evidence" value="ECO:0007669"/>
    <property type="project" value="UniProtKB-ARBA"/>
</dbReference>
<dbReference type="GO" id="GO:0005524">
    <property type="term" value="F:ATP binding"/>
    <property type="evidence" value="ECO:0007669"/>
    <property type="project" value="UniProtKB-KW"/>
</dbReference>
<keyword evidence="2" id="KW-0472">Membrane</keyword>
<dbReference type="InterPro" id="IPR017871">
    <property type="entry name" value="ABC_transporter-like_CS"/>
</dbReference>
<keyword evidence="8" id="KW-1185">Reference proteome</keyword>
<dbReference type="PANTHER" id="PTHR24220:SF86">
    <property type="entry name" value="ABC TRANSPORTER ABCH.1"/>
    <property type="match status" value="1"/>
</dbReference>
<organism evidence="7 8">
    <name type="scientific">Stella humosa</name>
    <dbReference type="NCBI Taxonomy" id="94"/>
    <lineage>
        <taxon>Bacteria</taxon>
        <taxon>Pseudomonadati</taxon>
        <taxon>Pseudomonadota</taxon>
        <taxon>Alphaproteobacteria</taxon>
        <taxon>Rhodospirillales</taxon>
        <taxon>Stellaceae</taxon>
        <taxon>Stella</taxon>
    </lineage>
</organism>